<evidence type="ECO:0000256" key="3">
    <source>
        <dbReference type="SAM" id="Coils"/>
    </source>
</evidence>
<dbReference type="RefSeq" id="XP_024321212.1">
    <property type="nucleotide sequence ID" value="XM_024471529.1"/>
</dbReference>
<dbReference type="eggNOG" id="ENOG502S942">
    <property type="taxonomic scope" value="Eukaryota"/>
</dbReference>
<gene>
    <name evidence="5" type="ORF">VC83_07966</name>
</gene>
<dbReference type="OrthoDB" id="205166at2759"/>
<dbReference type="GeneID" id="36291009"/>
<dbReference type="Pfam" id="PF05615">
    <property type="entry name" value="THOC7"/>
    <property type="match status" value="1"/>
</dbReference>
<evidence type="ECO:0000256" key="4">
    <source>
        <dbReference type="SAM" id="MobiDB-lite"/>
    </source>
</evidence>
<feature type="compositionally biased region" description="Low complexity" evidence="4">
    <location>
        <begin position="56"/>
        <end position="72"/>
    </location>
</feature>
<evidence type="ECO:0000256" key="1">
    <source>
        <dbReference type="ARBA" id="ARBA00004123"/>
    </source>
</evidence>
<organism evidence="5">
    <name type="scientific">Pseudogymnoascus destructans</name>
    <dbReference type="NCBI Taxonomy" id="655981"/>
    <lineage>
        <taxon>Eukaryota</taxon>
        <taxon>Fungi</taxon>
        <taxon>Dikarya</taxon>
        <taxon>Ascomycota</taxon>
        <taxon>Pezizomycotina</taxon>
        <taxon>Leotiomycetes</taxon>
        <taxon>Thelebolales</taxon>
        <taxon>Thelebolaceae</taxon>
        <taxon>Pseudogymnoascus</taxon>
    </lineage>
</organism>
<sequence length="381" mass="42338">MASFQLLGQREEDELHKTRILNIEEKPFKRITKRLLAPGALTSTPLSLPPTPPPDTVSTPEAAAEQEATQQKQLDERRQFQEDVLLDFAAFDSSIARFQFLRNSNERERERYAAEKLRILEAAQDVKYNTAELRVKLESARATLDQRKGFDKLAEKITSNRMLRTREEQAANLLKLEEECRELEREREQYGETWAERREQFGRIVEEGVRLRRLIRDEKEEVERREGMGDAGEEDNEVGEAGSRDGQTPKHDGLSGEATPRPDGASTPRARGASTEAESTYKSSKLKPVSNSYSRSNSRASSRAGSRGGSRPGSRAASPTGSERRGQVAEEGDAVMADAAVDSPMADADSAVEEGEEVEIPKATVHEPSASSSGEDKMDTT</sequence>
<evidence type="ECO:0000313" key="5">
    <source>
        <dbReference type="EMBL" id="OAF55913.1"/>
    </source>
</evidence>
<dbReference type="EMBL" id="KV441406">
    <property type="protein sequence ID" value="OAF55913.1"/>
    <property type="molecule type" value="Genomic_DNA"/>
</dbReference>
<accession>A0A177A4A6</accession>
<dbReference type="GO" id="GO:0006397">
    <property type="term" value="P:mRNA processing"/>
    <property type="evidence" value="ECO:0007669"/>
    <property type="project" value="InterPro"/>
</dbReference>
<dbReference type="GO" id="GO:0000445">
    <property type="term" value="C:THO complex part of transcription export complex"/>
    <property type="evidence" value="ECO:0007669"/>
    <property type="project" value="InterPro"/>
</dbReference>
<protein>
    <recommendedName>
        <fullName evidence="6">Tho complex subunit 7</fullName>
    </recommendedName>
</protein>
<evidence type="ECO:0000256" key="2">
    <source>
        <dbReference type="ARBA" id="ARBA00023242"/>
    </source>
</evidence>
<proteinExistence type="predicted"/>
<feature type="region of interest" description="Disordered" evidence="4">
    <location>
        <begin position="220"/>
        <end position="381"/>
    </location>
</feature>
<keyword evidence="2" id="KW-0539">Nucleus</keyword>
<feature type="compositionally biased region" description="Low complexity" evidence="4">
    <location>
        <begin position="290"/>
        <end position="305"/>
    </location>
</feature>
<dbReference type="Proteomes" id="UP000077154">
    <property type="component" value="Unassembled WGS sequence"/>
</dbReference>
<dbReference type="VEuPathDB" id="FungiDB:GMDG_07165"/>
<name>A0A177A4A6_9PEZI</name>
<dbReference type="InterPro" id="IPR008501">
    <property type="entry name" value="THOC7/Mft1"/>
</dbReference>
<dbReference type="AlphaFoldDB" id="A0A177A4A6"/>
<keyword evidence="3" id="KW-0175">Coiled coil</keyword>
<evidence type="ECO:0008006" key="6">
    <source>
        <dbReference type="Google" id="ProtNLM"/>
    </source>
</evidence>
<comment type="subcellular location">
    <subcellularLocation>
        <location evidence="1">Nucleus</location>
    </subcellularLocation>
</comment>
<reference evidence="5" key="1">
    <citation type="submission" date="2016-03" db="EMBL/GenBank/DDBJ databases">
        <title>Updated assembly of Pseudogymnoascus destructans, the fungus causing white-nose syndrome of bats.</title>
        <authorList>
            <person name="Palmer J.M."/>
            <person name="Drees K.P."/>
            <person name="Foster J.T."/>
            <person name="Lindner D.L."/>
        </authorList>
    </citation>
    <scope>NUCLEOTIDE SEQUENCE [LARGE SCALE GENOMIC DNA]</scope>
    <source>
        <strain evidence="5">20631-21</strain>
    </source>
</reference>
<feature type="coiled-coil region" evidence="3">
    <location>
        <begin position="159"/>
        <end position="193"/>
    </location>
</feature>
<feature type="region of interest" description="Disordered" evidence="4">
    <location>
        <begin position="40"/>
        <end position="74"/>
    </location>
</feature>